<dbReference type="Proteomes" id="UP000694906">
    <property type="component" value="Unplaced"/>
</dbReference>
<gene>
    <name evidence="4" type="primary">Fam185a</name>
</gene>
<accession>A0AAX6NYV9</accession>
<dbReference type="PANTHER" id="PTHR34094">
    <property type="match status" value="1"/>
</dbReference>
<name>A0AAX6NYV9_HETGA</name>
<evidence type="ECO:0000313" key="4">
    <source>
        <dbReference type="RefSeq" id="XP_004839785.1"/>
    </source>
</evidence>
<reference evidence="4" key="1">
    <citation type="submission" date="2025-08" db="UniProtKB">
        <authorList>
            <consortium name="RefSeq"/>
        </authorList>
    </citation>
    <scope>IDENTIFICATION</scope>
</reference>
<dbReference type="KEGG" id="hgl:101725605"/>
<dbReference type="GeneID" id="101725605"/>
<keyword evidence="3" id="KW-1185">Reference proteome</keyword>
<dbReference type="PANTHER" id="PTHR34094:SF1">
    <property type="entry name" value="PROTEIN FAM185A"/>
    <property type="match status" value="1"/>
</dbReference>
<dbReference type="Gene3D" id="2.160.20.120">
    <property type="match status" value="1"/>
</dbReference>
<evidence type="ECO:0000256" key="1">
    <source>
        <dbReference type="SAM" id="MobiDB-lite"/>
    </source>
</evidence>
<feature type="domain" description="DUF4097" evidence="2">
    <location>
        <begin position="212"/>
        <end position="331"/>
    </location>
</feature>
<dbReference type="Pfam" id="PF13349">
    <property type="entry name" value="DUF4097"/>
    <property type="match status" value="1"/>
</dbReference>
<evidence type="ECO:0000313" key="3">
    <source>
        <dbReference type="Proteomes" id="UP000694906"/>
    </source>
</evidence>
<protein>
    <submittedName>
        <fullName evidence="4">Protein FAM185A isoform X1</fullName>
    </submittedName>
</protein>
<dbReference type="RefSeq" id="XP_004839785.1">
    <property type="nucleotide sequence ID" value="XM_004839728.3"/>
</dbReference>
<dbReference type="CTD" id="222234"/>
<evidence type="ECO:0000259" key="2">
    <source>
        <dbReference type="Pfam" id="PF13349"/>
    </source>
</evidence>
<dbReference type="InterPro" id="IPR025164">
    <property type="entry name" value="Toastrack_DUF4097"/>
</dbReference>
<organism evidence="3 4">
    <name type="scientific">Heterocephalus glaber</name>
    <name type="common">Naked mole rat</name>
    <dbReference type="NCBI Taxonomy" id="10181"/>
    <lineage>
        <taxon>Eukaryota</taxon>
        <taxon>Metazoa</taxon>
        <taxon>Chordata</taxon>
        <taxon>Craniata</taxon>
        <taxon>Vertebrata</taxon>
        <taxon>Euteleostomi</taxon>
        <taxon>Mammalia</taxon>
        <taxon>Eutheria</taxon>
        <taxon>Euarchontoglires</taxon>
        <taxon>Glires</taxon>
        <taxon>Rodentia</taxon>
        <taxon>Hystricomorpha</taxon>
        <taxon>Bathyergidae</taxon>
        <taxon>Heterocephalus</taxon>
    </lineage>
</organism>
<dbReference type="AlphaFoldDB" id="A0AAX6NYV9"/>
<sequence length="390" mass="41755">MFAPCTGRGLGRLRLGQLQVGPGAGRWALGAVRTRPSGSDGGERRPGSEPQVPPPGSARRAAKEWTLRVSPFGRLRVRLPCHVAVRGLDPLSYPDGDRVLVVACDTEGGLRGLDGLQVTYDAASRETAVKADSLDPHASVEVDAPLKFDLNIKLSGSSCVKVQNMECDDCKIEIEQGTSLLQSVKSQKLHVQTKGGKVICMGTVYGNTDIHTSNKSSVTIDKLQGSCVNISTEDGLLKAKYLYTESSFLSSAAGDIALGSIHGDIILQSKMGNITVDSSAGCLKVSTHEGAIDVYVNQLGKVELKSHKGSVTVKVPSSLQAYLQLSGKEVDVSPEVHIQEMARVHKCAGVTVTGFMNQTREQENWIRAAAPEGAVSFRSQTWFQSLKQQN</sequence>
<proteinExistence type="predicted"/>
<feature type="region of interest" description="Disordered" evidence="1">
    <location>
        <begin position="27"/>
        <end position="62"/>
    </location>
</feature>